<evidence type="ECO:0000313" key="2">
    <source>
        <dbReference type="Proteomes" id="UP000012062"/>
    </source>
</evidence>
<proteinExistence type="predicted"/>
<gene>
    <name evidence="1" type="ORF">MESS2_650030</name>
</gene>
<dbReference type="EMBL" id="CAUM01000134">
    <property type="protein sequence ID" value="CCV07805.1"/>
    <property type="molecule type" value="Genomic_DNA"/>
</dbReference>
<organism evidence="1 2">
    <name type="scientific">Mesorhizobium metallidurans STM 2683</name>
    <dbReference type="NCBI Taxonomy" id="1297569"/>
    <lineage>
        <taxon>Bacteria</taxon>
        <taxon>Pseudomonadati</taxon>
        <taxon>Pseudomonadota</taxon>
        <taxon>Alphaproteobacteria</taxon>
        <taxon>Hyphomicrobiales</taxon>
        <taxon>Phyllobacteriaceae</taxon>
        <taxon>Mesorhizobium</taxon>
    </lineage>
</organism>
<protein>
    <submittedName>
        <fullName evidence="1">Uncharacterized protein</fullName>
    </submittedName>
</protein>
<keyword evidence="2" id="KW-1185">Reference proteome</keyword>
<accession>M5EUY8</accession>
<comment type="caution">
    <text evidence="1">The sequence shown here is derived from an EMBL/GenBank/DDBJ whole genome shotgun (WGS) entry which is preliminary data.</text>
</comment>
<dbReference type="AlphaFoldDB" id="M5EUY8"/>
<dbReference type="Proteomes" id="UP000012062">
    <property type="component" value="Unassembled WGS sequence"/>
</dbReference>
<name>M5EUY8_9HYPH</name>
<dbReference type="STRING" id="1297569.MESS2_650030"/>
<evidence type="ECO:0000313" key="1">
    <source>
        <dbReference type="EMBL" id="CCV07805.1"/>
    </source>
</evidence>
<reference evidence="1 2" key="1">
    <citation type="submission" date="2013-02" db="EMBL/GenBank/DDBJ databases">
        <authorList>
            <person name="Genoscope - CEA"/>
        </authorList>
    </citation>
    <scope>NUCLEOTIDE SEQUENCE [LARGE SCALE GENOMIC DNA]</scope>
    <source>
        <strain evidence="1 2">STM 2683</strain>
    </source>
</reference>
<sequence>MPPKSYSLSLKVTCIAFFDAKSAVKGDPCKLSEPLIPKCSDVDLA</sequence>